<evidence type="ECO:0000313" key="1">
    <source>
        <dbReference type="EMBL" id="SAM65481.1"/>
    </source>
</evidence>
<reference evidence="2" key="1">
    <citation type="submission" date="2016-04" db="EMBL/GenBank/DDBJ databases">
        <authorList>
            <person name="Tagini F."/>
        </authorList>
    </citation>
    <scope>NUCLEOTIDE SEQUENCE [LARGE SCALE GENOMIC DNA]</scope>
    <source>
        <strain evidence="2">CHUV0807</strain>
    </source>
</reference>
<proteinExistence type="predicted"/>
<sequence>MQHTLFYDADCPLCQRAMARARAANRSGSLALLPVQGNEARLAAHGISHDAALTLIHAICADGTILRGMPALRLMYRECEGHRLHRIWNWPLLRPLADWGYPLLARHRYRFSRWFLPHAACAGGTCHRPPRSKP</sequence>
<organism evidence="1 2">
    <name type="scientific">Cardiobacterium hominis</name>
    <dbReference type="NCBI Taxonomy" id="2718"/>
    <lineage>
        <taxon>Bacteria</taxon>
        <taxon>Pseudomonadati</taxon>
        <taxon>Pseudomonadota</taxon>
        <taxon>Gammaproteobacteria</taxon>
        <taxon>Cardiobacteriales</taxon>
        <taxon>Cardiobacteriaceae</taxon>
        <taxon>Cardiobacterium</taxon>
    </lineage>
</organism>
<dbReference type="GO" id="GO:0051301">
    <property type="term" value="P:cell division"/>
    <property type="evidence" value="ECO:0007669"/>
    <property type="project" value="UniProtKB-KW"/>
</dbReference>
<dbReference type="AlphaFoldDB" id="A0A1C3H4L8"/>
<name>A0A1C3H4L8_9GAMM</name>
<dbReference type="PANTHER" id="PTHR34290">
    <property type="entry name" value="SI:CH73-390P7.2"/>
    <property type="match status" value="1"/>
</dbReference>
<evidence type="ECO:0000313" key="2">
    <source>
        <dbReference type="Proteomes" id="UP000190837"/>
    </source>
</evidence>
<dbReference type="EMBL" id="FKLO01000049">
    <property type="protein sequence ID" value="SAM65481.1"/>
    <property type="molecule type" value="Genomic_DNA"/>
</dbReference>
<accession>A0A1C3H4L8</accession>
<dbReference type="InterPro" id="IPR044691">
    <property type="entry name" value="DCC1_Trx"/>
</dbReference>
<keyword evidence="1" id="KW-0131">Cell cycle</keyword>
<dbReference type="Pfam" id="PF04134">
    <property type="entry name" value="DCC1-like"/>
    <property type="match status" value="1"/>
</dbReference>
<dbReference type="InterPro" id="IPR007263">
    <property type="entry name" value="DCC1-like"/>
</dbReference>
<dbReference type="GO" id="GO:0015035">
    <property type="term" value="F:protein-disulfide reductase activity"/>
    <property type="evidence" value="ECO:0007669"/>
    <property type="project" value="InterPro"/>
</dbReference>
<dbReference type="Proteomes" id="UP000190837">
    <property type="component" value="Unassembled WGS sequence"/>
</dbReference>
<protein>
    <submittedName>
        <fullName evidence="1">Cell division inhibitor</fullName>
    </submittedName>
</protein>
<dbReference type="PANTHER" id="PTHR34290:SF2">
    <property type="entry name" value="OS04G0668800 PROTEIN"/>
    <property type="match status" value="1"/>
</dbReference>
<dbReference type="RefSeq" id="WP_079540697.1">
    <property type="nucleotide sequence ID" value="NZ_FKLO01000049.1"/>
</dbReference>
<keyword evidence="1" id="KW-0132">Cell division</keyword>
<gene>
    <name evidence="1" type="ORF">CHUV0807_1359</name>
</gene>